<keyword evidence="3" id="KW-0560">Oxidoreductase</keyword>
<dbReference type="Proteomes" id="UP001622690">
    <property type="component" value="Chromosome"/>
</dbReference>
<evidence type="ECO:0000313" key="3">
    <source>
        <dbReference type="EMBL" id="WTO81143.1"/>
    </source>
</evidence>
<feature type="domain" description="ABM" evidence="2">
    <location>
        <begin position="20"/>
        <end position="94"/>
    </location>
</feature>
<sequence>MTRRPASPPPTPAADEPQGVTLVISWAVQRGREEEFEELTHEIADRAREFCGHDGVTWLRPHGSQGVYHSVLRFTDEDRLMEWVQLPERQDWLRRVHEIAHEVSTSPPQTTGTETWFSLPEQPVKAPPKWKATLMTMLGAYPVSLLINWLLSPHLGSWPLPLRALAFPVVAAPLLTFLIMPRLSRLFRNWLYPDTRR</sequence>
<keyword evidence="3" id="KW-0503">Monooxygenase</keyword>
<dbReference type="PANTHER" id="PTHR40057">
    <property type="entry name" value="SLR1162 PROTEIN"/>
    <property type="match status" value="1"/>
</dbReference>
<dbReference type="EMBL" id="CP108125">
    <property type="protein sequence ID" value="WTO81143.1"/>
    <property type="molecule type" value="Genomic_DNA"/>
</dbReference>
<dbReference type="InterPro" id="IPR007138">
    <property type="entry name" value="ABM_dom"/>
</dbReference>
<dbReference type="RefSeq" id="WP_364919927.1">
    <property type="nucleotide sequence ID" value="NZ_CP108125.1"/>
</dbReference>
<dbReference type="Pfam" id="PF03992">
    <property type="entry name" value="ABM"/>
    <property type="match status" value="1"/>
</dbReference>
<keyword evidence="1" id="KW-1133">Transmembrane helix</keyword>
<keyword evidence="1" id="KW-0812">Transmembrane</keyword>
<dbReference type="InterPro" id="IPR011008">
    <property type="entry name" value="Dimeric_a/b-barrel"/>
</dbReference>
<keyword evidence="1" id="KW-0472">Membrane</keyword>
<accession>A0ABZ1IMG7</accession>
<gene>
    <name evidence="3" type="ORF">OHU27_01415</name>
</gene>
<dbReference type="SUPFAM" id="SSF54909">
    <property type="entry name" value="Dimeric alpha+beta barrel"/>
    <property type="match status" value="1"/>
</dbReference>
<proteinExistence type="predicted"/>
<feature type="transmembrane region" description="Helical" evidence="1">
    <location>
        <begin position="162"/>
        <end position="180"/>
    </location>
</feature>
<dbReference type="GO" id="GO:0004497">
    <property type="term" value="F:monooxygenase activity"/>
    <property type="evidence" value="ECO:0007669"/>
    <property type="project" value="UniProtKB-KW"/>
</dbReference>
<dbReference type="Gene3D" id="3.30.70.100">
    <property type="match status" value="1"/>
</dbReference>
<evidence type="ECO:0000259" key="2">
    <source>
        <dbReference type="Pfam" id="PF03992"/>
    </source>
</evidence>
<dbReference type="InterPro" id="IPR038762">
    <property type="entry name" value="ABM_predict"/>
</dbReference>
<protein>
    <submittedName>
        <fullName evidence="3">Antibiotic biosynthesis monooxygenase</fullName>
    </submittedName>
</protein>
<evidence type="ECO:0000256" key="1">
    <source>
        <dbReference type="SAM" id="Phobius"/>
    </source>
</evidence>
<reference evidence="3 4" key="1">
    <citation type="submission" date="2022-10" db="EMBL/GenBank/DDBJ databases">
        <title>The complete genomes of actinobacterial strains from the NBC collection.</title>
        <authorList>
            <person name="Joergensen T.S."/>
            <person name="Alvarez Arevalo M."/>
            <person name="Sterndorff E.B."/>
            <person name="Faurdal D."/>
            <person name="Vuksanovic O."/>
            <person name="Mourched A.-S."/>
            <person name="Charusanti P."/>
            <person name="Shaw S."/>
            <person name="Blin K."/>
            <person name="Weber T."/>
        </authorList>
    </citation>
    <scope>NUCLEOTIDE SEQUENCE [LARGE SCALE GENOMIC DNA]</scope>
    <source>
        <strain evidence="3 4">NBC_00206</strain>
    </source>
</reference>
<evidence type="ECO:0000313" key="4">
    <source>
        <dbReference type="Proteomes" id="UP001622690"/>
    </source>
</evidence>
<keyword evidence="4" id="KW-1185">Reference proteome</keyword>
<feature type="transmembrane region" description="Helical" evidence="1">
    <location>
        <begin position="132"/>
        <end position="150"/>
    </location>
</feature>
<name>A0ABZ1IMG7_9ACTN</name>
<dbReference type="PANTHER" id="PTHR40057:SF1">
    <property type="entry name" value="SLR1162 PROTEIN"/>
    <property type="match status" value="1"/>
</dbReference>
<organism evidence="3 4">
    <name type="scientific">Streptomyces nigra</name>
    <dbReference type="NCBI Taxonomy" id="1827580"/>
    <lineage>
        <taxon>Bacteria</taxon>
        <taxon>Bacillati</taxon>
        <taxon>Actinomycetota</taxon>
        <taxon>Actinomycetes</taxon>
        <taxon>Kitasatosporales</taxon>
        <taxon>Streptomycetaceae</taxon>
        <taxon>Streptomyces</taxon>
    </lineage>
</organism>